<sequence length="474" mass="53736">MSPTRRSQNLSSQISPHKKSPTKTPQLSQVNTASSIKELKTTSQKGEAQNTQEQKESESKGSGNNTSAKQNTSQPIQQAYNLRSTQSGDRKKLNISEFNPGTSKENIREKSEGVKANKTLNLKSQTKQITTKTPNGKNVTNHHNQNIDDKQSYESPEVRYRFATERINLPRGKVVRCSRSSSANGSRRNSQSPVKLPRNMPPLQVPNFQDKMDYFKEYWRLYFQNEILVADIEQTAHSNYKNLKKIYNLEDYYEHNLIPQVLAYPHKFQHRINQQKLQKQQQQQKLIMQQKQQQELLQQMKSKDGSQPQQSTNNDQSNNNEGSSQGTNGNAPPMTMSKDRMHKRKKHLRRTAAEIERDFTCPYADCGKFYGSEGSLNLHIKIKHNGGNKTEREKLAKTLVQAYINGSINRELDQLDLNLPPGALQKAVKKAGLVQAVSENEILRQISNQLQVHSAAASTIITSANISNINPKTA</sequence>
<dbReference type="SMART" id="SM00355">
    <property type="entry name" value="ZnF_C2H2"/>
    <property type="match status" value="1"/>
</dbReference>
<feature type="compositionally biased region" description="Low complexity" evidence="2">
    <location>
        <begin position="283"/>
        <end position="299"/>
    </location>
</feature>
<name>A0A078AAB5_STYLE</name>
<feature type="compositionally biased region" description="Basic residues" evidence="2">
    <location>
        <begin position="340"/>
        <end position="349"/>
    </location>
</feature>
<feature type="compositionally biased region" description="Polar residues" evidence="2">
    <location>
        <begin position="22"/>
        <end position="52"/>
    </location>
</feature>
<feature type="region of interest" description="Disordered" evidence="2">
    <location>
        <begin position="283"/>
        <end position="349"/>
    </location>
</feature>
<feature type="region of interest" description="Disordered" evidence="2">
    <location>
        <begin position="175"/>
        <end position="203"/>
    </location>
</feature>
<dbReference type="PROSITE" id="PS00028">
    <property type="entry name" value="ZINC_FINGER_C2H2_1"/>
    <property type="match status" value="1"/>
</dbReference>
<dbReference type="PROSITE" id="PS50157">
    <property type="entry name" value="ZINC_FINGER_C2H2_2"/>
    <property type="match status" value="1"/>
</dbReference>
<feature type="domain" description="C2H2-type" evidence="3">
    <location>
        <begin position="359"/>
        <end position="389"/>
    </location>
</feature>
<feature type="compositionally biased region" description="Basic and acidic residues" evidence="2">
    <location>
        <begin position="105"/>
        <end position="115"/>
    </location>
</feature>
<proteinExistence type="predicted"/>
<keyword evidence="1" id="KW-0862">Zinc</keyword>
<feature type="compositionally biased region" description="Low complexity" evidence="2">
    <location>
        <begin position="306"/>
        <end position="330"/>
    </location>
</feature>
<dbReference type="OrthoDB" id="21530at2759"/>
<organism evidence="4 5">
    <name type="scientific">Stylonychia lemnae</name>
    <name type="common">Ciliate</name>
    <dbReference type="NCBI Taxonomy" id="5949"/>
    <lineage>
        <taxon>Eukaryota</taxon>
        <taxon>Sar</taxon>
        <taxon>Alveolata</taxon>
        <taxon>Ciliophora</taxon>
        <taxon>Intramacronucleata</taxon>
        <taxon>Spirotrichea</taxon>
        <taxon>Stichotrichia</taxon>
        <taxon>Sporadotrichida</taxon>
        <taxon>Oxytrichidae</taxon>
        <taxon>Stylonychinae</taxon>
        <taxon>Stylonychia</taxon>
    </lineage>
</organism>
<dbReference type="GO" id="GO:0008270">
    <property type="term" value="F:zinc ion binding"/>
    <property type="evidence" value="ECO:0007669"/>
    <property type="project" value="UniProtKB-KW"/>
</dbReference>
<keyword evidence="1" id="KW-0479">Metal-binding</keyword>
<reference evidence="4 5" key="1">
    <citation type="submission" date="2014-06" db="EMBL/GenBank/DDBJ databases">
        <authorList>
            <person name="Swart Estienne"/>
        </authorList>
    </citation>
    <scope>NUCLEOTIDE SEQUENCE [LARGE SCALE GENOMIC DNA]</scope>
    <source>
        <strain evidence="4 5">130c</strain>
    </source>
</reference>
<dbReference type="Gene3D" id="3.30.160.60">
    <property type="entry name" value="Classic Zinc Finger"/>
    <property type="match status" value="1"/>
</dbReference>
<evidence type="ECO:0000256" key="2">
    <source>
        <dbReference type="SAM" id="MobiDB-lite"/>
    </source>
</evidence>
<feature type="region of interest" description="Disordered" evidence="2">
    <location>
        <begin position="1"/>
        <end position="153"/>
    </location>
</feature>
<keyword evidence="1" id="KW-0863">Zinc-finger</keyword>
<feature type="compositionally biased region" description="Polar residues" evidence="2">
    <location>
        <begin position="118"/>
        <end position="144"/>
    </location>
</feature>
<feature type="compositionally biased region" description="Polar residues" evidence="2">
    <location>
        <begin position="60"/>
        <end position="87"/>
    </location>
</feature>
<gene>
    <name evidence="4" type="primary">Contig10957.g11721</name>
    <name evidence="4" type="ORF">STYLEM_8186</name>
</gene>
<feature type="compositionally biased region" description="Low complexity" evidence="2">
    <location>
        <begin position="177"/>
        <end position="192"/>
    </location>
</feature>
<accession>A0A078AAB5</accession>
<evidence type="ECO:0000313" key="5">
    <source>
        <dbReference type="Proteomes" id="UP000039865"/>
    </source>
</evidence>
<dbReference type="AlphaFoldDB" id="A0A078AAB5"/>
<dbReference type="EMBL" id="CCKQ01007779">
    <property type="protein sequence ID" value="CDW79200.1"/>
    <property type="molecule type" value="Genomic_DNA"/>
</dbReference>
<keyword evidence="5" id="KW-1185">Reference proteome</keyword>
<dbReference type="InterPro" id="IPR013087">
    <property type="entry name" value="Znf_C2H2_type"/>
</dbReference>
<evidence type="ECO:0000313" key="4">
    <source>
        <dbReference type="EMBL" id="CDW79200.1"/>
    </source>
</evidence>
<protein>
    <submittedName>
        <fullName evidence="4">Zinc c2h2 type family protein</fullName>
    </submittedName>
</protein>
<dbReference type="InParanoid" id="A0A078AAB5"/>
<dbReference type="Proteomes" id="UP000039865">
    <property type="component" value="Unassembled WGS sequence"/>
</dbReference>
<feature type="compositionally biased region" description="Polar residues" evidence="2">
    <location>
        <begin position="1"/>
        <end position="15"/>
    </location>
</feature>
<evidence type="ECO:0000256" key="1">
    <source>
        <dbReference type="PROSITE-ProRule" id="PRU00042"/>
    </source>
</evidence>
<evidence type="ECO:0000259" key="3">
    <source>
        <dbReference type="PROSITE" id="PS50157"/>
    </source>
</evidence>